<dbReference type="Proteomes" id="UP000600918">
    <property type="component" value="Unassembled WGS sequence"/>
</dbReference>
<comment type="caution">
    <text evidence="1">The sequence shown here is derived from an EMBL/GenBank/DDBJ whole genome shotgun (WGS) entry which is preliminary data.</text>
</comment>
<organism evidence="1 2">
    <name type="scientific">Vespula pensylvanica</name>
    <name type="common">Western yellow jacket</name>
    <name type="synonym">Wasp</name>
    <dbReference type="NCBI Taxonomy" id="30213"/>
    <lineage>
        <taxon>Eukaryota</taxon>
        <taxon>Metazoa</taxon>
        <taxon>Ecdysozoa</taxon>
        <taxon>Arthropoda</taxon>
        <taxon>Hexapoda</taxon>
        <taxon>Insecta</taxon>
        <taxon>Pterygota</taxon>
        <taxon>Neoptera</taxon>
        <taxon>Endopterygota</taxon>
        <taxon>Hymenoptera</taxon>
        <taxon>Apocrita</taxon>
        <taxon>Aculeata</taxon>
        <taxon>Vespoidea</taxon>
        <taxon>Vespidae</taxon>
        <taxon>Vespinae</taxon>
        <taxon>Vespula</taxon>
    </lineage>
</organism>
<reference evidence="1" key="1">
    <citation type="journal article" date="2020" name="G3 (Bethesda)">
        <title>High-Quality Assemblies for Three Invasive Social Wasps from the &lt;i&gt;Vespula&lt;/i&gt; Genus.</title>
        <authorList>
            <person name="Harrop T.W.R."/>
            <person name="Guhlin J."/>
            <person name="McLaughlin G.M."/>
            <person name="Permina E."/>
            <person name="Stockwell P."/>
            <person name="Gilligan J."/>
            <person name="Le Lec M.F."/>
            <person name="Gruber M.A.M."/>
            <person name="Quinn O."/>
            <person name="Lovegrove M."/>
            <person name="Duncan E.J."/>
            <person name="Remnant E.J."/>
            <person name="Van Eeckhoven J."/>
            <person name="Graham B."/>
            <person name="Knapp R.A."/>
            <person name="Langford K.W."/>
            <person name="Kronenberg Z."/>
            <person name="Press M.O."/>
            <person name="Eacker S.M."/>
            <person name="Wilson-Rankin E.E."/>
            <person name="Purcell J."/>
            <person name="Lester P.J."/>
            <person name="Dearden P.K."/>
        </authorList>
    </citation>
    <scope>NUCLEOTIDE SEQUENCE</scope>
    <source>
        <strain evidence="1">Volc-1</strain>
    </source>
</reference>
<keyword evidence="2" id="KW-1185">Reference proteome</keyword>
<sequence>MRKCLAEGNKARPEEEWGRRAKPARKICSQETKRKLQREYRFSARGMRENKVSRAQPCCVSLCECAKCSESNRGVDGSGYSFVTQYRCDNMQPDWMNFVYRLSATTESTESSLSSKTKLLHGSSRYNDTVLLREIKHLEVCNCMAVVINRNGNYNPSIFRFIKGESVS</sequence>
<gene>
    <name evidence="1" type="ORF">H0235_011506</name>
</gene>
<name>A0A834NS61_VESPE</name>
<dbReference type="AlphaFoldDB" id="A0A834NS61"/>
<dbReference type="EMBL" id="JACSDY010000010">
    <property type="protein sequence ID" value="KAF7416975.1"/>
    <property type="molecule type" value="Genomic_DNA"/>
</dbReference>
<accession>A0A834NS61</accession>
<evidence type="ECO:0000313" key="1">
    <source>
        <dbReference type="EMBL" id="KAF7416975.1"/>
    </source>
</evidence>
<evidence type="ECO:0000313" key="2">
    <source>
        <dbReference type="Proteomes" id="UP000600918"/>
    </source>
</evidence>
<proteinExistence type="predicted"/>
<protein>
    <submittedName>
        <fullName evidence="1">Uncharacterized protein</fullName>
    </submittedName>
</protein>